<name>A0AAV2KN51_KNICA</name>
<dbReference type="PANTHER" id="PTHR15132:SF1">
    <property type="entry name" value="SNRNA-ACTIVATING PROTEIN COMPLEX SUBUNIT 2"/>
    <property type="match status" value="1"/>
</dbReference>
<dbReference type="GO" id="GO:0016251">
    <property type="term" value="F:RNA polymerase II general transcription initiation factor activity"/>
    <property type="evidence" value="ECO:0007669"/>
    <property type="project" value="InterPro"/>
</dbReference>
<dbReference type="Pfam" id="PF11035">
    <property type="entry name" value="SNAPC2"/>
    <property type="match status" value="2"/>
</dbReference>
<evidence type="ECO:0000313" key="3">
    <source>
        <dbReference type="Proteomes" id="UP001497482"/>
    </source>
</evidence>
<dbReference type="Proteomes" id="UP001497482">
    <property type="component" value="Chromosome 19"/>
</dbReference>
<organism evidence="2 3">
    <name type="scientific">Knipowitschia caucasica</name>
    <name type="common">Caucasian dwarf goby</name>
    <name type="synonym">Pomatoschistus caucasicus</name>
    <dbReference type="NCBI Taxonomy" id="637954"/>
    <lineage>
        <taxon>Eukaryota</taxon>
        <taxon>Metazoa</taxon>
        <taxon>Chordata</taxon>
        <taxon>Craniata</taxon>
        <taxon>Vertebrata</taxon>
        <taxon>Euteleostomi</taxon>
        <taxon>Actinopterygii</taxon>
        <taxon>Neopterygii</taxon>
        <taxon>Teleostei</taxon>
        <taxon>Neoteleostei</taxon>
        <taxon>Acanthomorphata</taxon>
        <taxon>Gobiaria</taxon>
        <taxon>Gobiiformes</taxon>
        <taxon>Gobioidei</taxon>
        <taxon>Gobiidae</taxon>
        <taxon>Gobiinae</taxon>
        <taxon>Knipowitschia</taxon>
    </lineage>
</organism>
<sequence>MDAIHQMSRRGQSSPPRLTSGYCCRHLPPPAHSTTTSASQSRRSRSIMKPPARKRAKRSLDPPACPVPVPVYKSARLWMGREQRCLLSSLDGLRGAPLDPEKIRERVSSRSVQEISAALKDLKDQVVILAKHRYEAEQQSEPRPLELWIQEASAVSGPAVEEALSSAFCQMLTVASTEPQTLQGKCTLPQVQSQSRRVQHNVSFENIYQHLSALHQPQHLQRKLSPMESAVLLDLLLSLPEEIEELDSEQVYQFLSRRDQVDGPPGARLKPTPVLNPLLVPVHLLTRKPT</sequence>
<dbReference type="EMBL" id="OZ035841">
    <property type="protein sequence ID" value="CAL1590395.1"/>
    <property type="molecule type" value="Genomic_DNA"/>
</dbReference>
<gene>
    <name evidence="2" type="ORF">KC01_LOCUS19908</name>
</gene>
<evidence type="ECO:0000256" key="1">
    <source>
        <dbReference type="SAM" id="MobiDB-lite"/>
    </source>
</evidence>
<feature type="region of interest" description="Disordered" evidence="1">
    <location>
        <begin position="1"/>
        <end position="65"/>
    </location>
</feature>
<keyword evidence="3" id="KW-1185">Reference proteome</keyword>
<dbReference type="InterPro" id="IPR021281">
    <property type="entry name" value="SNAPC2"/>
</dbReference>
<reference evidence="2 3" key="1">
    <citation type="submission" date="2024-04" db="EMBL/GenBank/DDBJ databases">
        <authorList>
            <person name="Waldvogel A.-M."/>
            <person name="Schoenle A."/>
        </authorList>
    </citation>
    <scope>NUCLEOTIDE SEQUENCE [LARGE SCALE GENOMIC DNA]</scope>
</reference>
<dbReference type="AlphaFoldDB" id="A0AAV2KN51"/>
<feature type="compositionally biased region" description="Basic residues" evidence="1">
    <location>
        <begin position="42"/>
        <end position="57"/>
    </location>
</feature>
<evidence type="ECO:0000313" key="2">
    <source>
        <dbReference type="EMBL" id="CAL1590395.1"/>
    </source>
</evidence>
<protein>
    <submittedName>
        <fullName evidence="2">Uncharacterized protein</fullName>
    </submittedName>
</protein>
<dbReference type="GO" id="GO:0016604">
    <property type="term" value="C:nuclear body"/>
    <property type="evidence" value="ECO:0007669"/>
    <property type="project" value="TreeGrafter"/>
</dbReference>
<dbReference type="PANTHER" id="PTHR15132">
    <property type="entry name" value="SNRNA-ACTIVATING PROTEIN COMPLEX SUBUNIT 2"/>
    <property type="match status" value="1"/>
</dbReference>
<dbReference type="GO" id="GO:0009301">
    <property type="term" value="P:snRNA transcription"/>
    <property type="evidence" value="ECO:0007669"/>
    <property type="project" value="InterPro"/>
</dbReference>
<proteinExistence type="predicted"/>
<accession>A0AAV2KN51</accession>